<accession>A0A0F9DZG4</accession>
<sequence>MITIAIIGFATAILSIICAYP</sequence>
<organism evidence="1">
    <name type="scientific">marine sediment metagenome</name>
    <dbReference type="NCBI Taxonomy" id="412755"/>
    <lineage>
        <taxon>unclassified sequences</taxon>
        <taxon>metagenomes</taxon>
        <taxon>ecological metagenomes</taxon>
    </lineage>
</organism>
<dbReference type="EMBL" id="LAZR01039350">
    <property type="protein sequence ID" value="KKL17208.1"/>
    <property type="molecule type" value="Genomic_DNA"/>
</dbReference>
<evidence type="ECO:0000313" key="1">
    <source>
        <dbReference type="EMBL" id="KKL17208.1"/>
    </source>
</evidence>
<comment type="caution">
    <text evidence="1">The sequence shown here is derived from an EMBL/GenBank/DDBJ whole genome shotgun (WGS) entry which is preliminary data.</text>
</comment>
<name>A0A0F9DZG4_9ZZZZ</name>
<protein>
    <submittedName>
        <fullName evidence="1">Uncharacterized protein</fullName>
    </submittedName>
</protein>
<dbReference type="AlphaFoldDB" id="A0A0F9DZG4"/>
<proteinExistence type="predicted"/>
<feature type="non-terminal residue" evidence="1">
    <location>
        <position position="21"/>
    </location>
</feature>
<reference evidence="1" key="1">
    <citation type="journal article" date="2015" name="Nature">
        <title>Complex archaea that bridge the gap between prokaryotes and eukaryotes.</title>
        <authorList>
            <person name="Spang A."/>
            <person name="Saw J.H."/>
            <person name="Jorgensen S.L."/>
            <person name="Zaremba-Niedzwiedzka K."/>
            <person name="Martijn J."/>
            <person name="Lind A.E."/>
            <person name="van Eijk R."/>
            <person name="Schleper C."/>
            <person name="Guy L."/>
            <person name="Ettema T.J."/>
        </authorList>
    </citation>
    <scope>NUCLEOTIDE SEQUENCE</scope>
</reference>
<gene>
    <name evidence="1" type="ORF">LCGC14_2487880</name>
</gene>